<organism evidence="3 4">
    <name type="scientific">Clydaea vesicula</name>
    <dbReference type="NCBI Taxonomy" id="447962"/>
    <lineage>
        <taxon>Eukaryota</taxon>
        <taxon>Fungi</taxon>
        <taxon>Fungi incertae sedis</taxon>
        <taxon>Chytridiomycota</taxon>
        <taxon>Chytridiomycota incertae sedis</taxon>
        <taxon>Chytridiomycetes</taxon>
        <taxon>Lobulomycetales</taxon>
        <taxon>Lobulomycetaceae</taxon>
        <taxon>Clydaea</taxon>
    </lineage>
</organism>
<accession>A0AAD5XYU0</accession>
<protein>
    <submittedName>
        <fullName evidence="3">Uncharacterized protein</fullName>
    </submittedName>
</protein>
<name>A0AAD5XYU0_9FUNG</name>
<keyword evidence="1" id="KW-1133">Transmembrane helix</keyword>
<keyword evidence="4" id="KW-1185">Reference proteome</keyword>
<keyword evidence="1" id="KW-0472">Membrane</keyword>
<feature type="transmembrane region" description="Helical" evidence="1">
    <location>
        <begin position="81"/>
        <end position="102"/>
    </location>
</feature>
<evidence type="ECO:0000256" key="1">
    <source>
        <dbReference type="SAM" id="Phobius"/>
    </source>
</evidence>
<sequence>MKLNYKIILLALSFFLIVSTAKLAKNLEEQAAHWTVKCNSMLELDNMKNNGPRKNQDEMQIITAKEIFIQEINDELYWNGVHAWSVLISAALSLITGIMILIY</sequence>
<keyword evidence="2" id="KW-0732">Signal</keyword>
<evidence type="ECO:0000313" key="3">
    <source>
        <dbReference type="EMBL" id="KAJ3227122.1"/>
    </source>
</evidence>
<feature type="chain" id="PRO_5042077550" evidence="2">
    <location>
        <begin position="25"/>
        <end position="103"/>
    </location>
</feature>
<dbReference type="Proteomes" id="UP001211065">
    <property type="component" value="Unassembled WGS sequence"/>
</dbReference>
<keyword evidence="1" id="KW-0812">Transmembrane</keyword>
<evidence type="ECO:0000313" key="4">
    <source>
        <dbReference type="Proteomes" id="UP001211065"/>
    </source>
</evidence>
<evidence type="ECO:0000256" key="2">
    <source>
        <dbReference type="SAM" id="SignalP"/>
    </source>
</evidence>
<feature type="signal peptide" evidence="2">
    <location>
        <begin position="1"/>
        <end position="24"/>
    </location>
</feature>
<reference evidence="3" key="1">
    <citation type="submission" date="2020-05" db="EMBL/GenBank/DDBJ databases">
        <title>Phylogenomic resolution of chytrid fungi.</title>
        <authorList>
            <person name="Stajich J.E."/>
            <person name="Amses K."/>
            <person name="Simmons R."/>
            <person name="Seto K."/>
            <person name="Myers J."/>
            <person name="Bonds A."/>
            <person name="Quandt C.A."/>
            <person name="Barry K."/>
            <person name="Liu P."/>
            <person name="Grigoriev I."/>
            <person name="Longcore J.E."/>
            <person name="James T.Y."/>
        </authorList>
    </citation>
    <scope>NUCLEOTIDE SEQUENCE</scope>
    <source>
        <strain evidence="3">JEL0476</strain>
    </source>
</reference>
<dbReference type="EMBL" id="JADGJW010000022">
    <property type="protein sequence ID" value="KAJ3227122.1"/>
    <property type="molecule type" value="Genomic_DNA"/>
</dbReference>
<proteinExistence type="predicted"/>
<dbReference type="AlphaFoldDB" id="A0AAD5XYU0"/>
<gene>
    <name evidence="3" type="ORF">HK099_003341</name>
</gene>
<comment type="caution">
    <text evidence="3">The sequence shown here is derived from an EMBL/GenBank/DDBJ whole genome shotgun (WGS) entry which is preliminary data.</text>
</comment>